<comment type="caution">
    <text evidence="1">The sequence shown here is derived from an EMBL/GenBank/DDBJ whole genome shotgun (WGS) entry which is preliminary data.</text>
</comment>
<dbReference type="PROSITE" id="PS51257">
    <property type="entry name" value="PROKAR_LIPOPROTEIN"/>
    <property type="match status" value="1"/>
</dbReference>
<protein>
    <submittedName>
        <fullName evidence="1">Uncharacterized protein</fullName>
    </submittedName>
</protein>
<dbReference type="Proteomes" id="UP000653730">
    <property type="component" value="Unassembled WGS sequence"/>
</dbReference>
<proteinExistence type="predicted"/>
<accession>A0A926JQ64</accession>
<dbReference type="RefSeq" id="WP_187964421.1">
    <property type="nucleotide sequence ID" value="NZ_JACVDC010000008.1"/>
</dbReference>
<dbReference type="EMBL" id="JACVDC010000008">
    <property type="protein sequence ID" value="MBC9795267.1"/>
    <property type="molecule type" value="Genomic_DNA"/>
</dbReference>
<name>A0A926JQ64_9FLAO</name>
<evidence type="ECO:0000313" key="2">
    <source>
        <dbReference type="Proteomes" id="UP000653730"/>
    </source>
</evidence>
<evidence type="ECO:0000313" key="1">
    <source>
        <dbReference type="EMBL" id="MBC9795267.1"/>
    </source>
</evidence>
<dbReference type="AlphaFoldDB" id="A0A926JQ64"/>
<reference evidence="1 2" key="1">
    <citation type="submission" date="2020-09" db="EMBL/GenBank/DDBJ databases">
        <title>Sinomicrobium weinanense sp. nov., a halophilic bacteria isolated from saline-alkali soil.</title>
        <authorList>
            <person name="Wu P."/>
            <person name="Ren H."/>
            <person name="Mei Y."/>
            <person name="Liang Y."/>
            <person name="Chen Z."/>
        </authorList>
    </citation>
    <scope>NUCLEOTIDE SEQUENCE [LARGE SCALE GENOMIC DNA]</scope>
    <source>
        <strain evidence="1 2">FJxs</strain>
    </source>
</reference>
<gene>
    <name evidence="1" type="ORF">IBL28_04765</name>
</gene>
<sequence>MKSVLIGLFGLLFFISCKAQKIINDISFQVQKDSVELKDIGFVTVENLYIKLKNGEKEKRANDLIFELSENFINNSEINKSIEGKKALLESCNDSEISNCNYIVEKYQILYEKNGLINIEYKFHPLFSPREYYKYACYDLNKVAKINAKDFLKEPITFLEVCNTKIEEKYKEYPSDSDGYEMVSEYLENKNKITIEDLDEIRIIRDDVGGRVSGITINFQPFGGVYSFLNMDNLLYFKIKELKPYLKEDFKKQLGLE</sequence>
<keyword evidence="2" id="KW-1185">Reference proteome</keyword>
<organism evidence="1 2">
    <name type="scientific">Sinomicrobium weinanense</name>
    <dbReference type="NCBI Taxonomy" id="2842200"/>
    <lineage>
        <taxon>Bacteria</taxon>
        <taxon>Pseudomonadati</taxon>
        <taxon>Bacteroidota</taxon>
        <taxon>Flavobacteriia</taxon>
        <taxon>Flavobacteriales</taxon>
        <taxon>Flavobacteriaceae</taxon>
        <taxon>Sinomicrobium</taxon>
    </lineage>
</organism>